<reference evidence="3 4" key="1">
    <citation type="submission" date="2018-08" db="EMBL/GenBank/DDBJ databases">
        <title>Streptomyces NEAU-D10 sp. nov., a novel Actinomycete isolated from soil.</title>
        <authorList>
            <person name="Jin L."/>
        </authorList>
    </citation>
    <scope>NUCLEOTIDE SEQUENCE [LARGE SCALE GENOMIC DNA]</scope>
    <source>
        <strain evidence="3 4">NEAU-D10</strain>
    </source>
</reference>
<evidence type="ECO:0000313" key="3">
    <source>
        <dbReference type="EMBL" id="REK86359.1"/>
    </source>
</evidence>
<proteinExistence type="predicted"/>
<dbReference type="AlphaFoldDB" id="A0A371PV80"/>
<accession>A0A371PV80</accession>
<gene>
    <name evidence="3" type="ORF">DY245_32930</name>
</gene>
<feature type="compositionally biased region" description="Gly residues" evidence="1">
    <location>
        <begin position="1"/>
        <end position="11"/>
    </location>
</feature>
<comment type="caution">
    <text evidence="3">The sequence shown here is derived from an EMBL/GenBank/DDBJ whole genome shotgun (WGS) entry which is preliminary data.</text>
</comment>
<name>A0A371PV80_STRIH</name>
<evidence type="ECO:0000256" key="1">
    <source>
        <dbReference type="SAM" id="MobiDB-lite"/>
    </source>
</evidence>
<keyword evidence="4" id="KW-1185">Reference proteome</keyword>
<organism evidence="3 4">
    <name type="scientific">Streptomyces inhibens</name>
    <dbReference type="NCBI Taxonomy" id="2293571"/>
    <lineage>
        <taxon>Bacteria</taxon>
        <taxon>Bacillati</taxon>
        <taxon>Actinomycetota</taxon>
        <taxon>Actinomycetes</taxon>
        <taxon>Kitasatosporales</taxon>
        <taxon>Streptomycetaceae</taxon>
        <taxon>Streptomyces</taxon>
    </lineage>
</organism>
<dbReference type="Proteomes" id="UP000262477">
    <property type="component" value="Unassembled WGS sequence"/>
</dbReference>
<sequence length="84" mass="8788">AGGRSAGGGRGLTVPVRQAEAEGADPRRGWELATWAIAHSAELRIEQISYAGRMWTAADSGKGWQRKAAGSAAAARDVRIITAQ</sequence>
<dbReference type="InterPro" id="IPR058593">
    <property type="entry name" value="ARB_07466-like_C"/>
</dbReference>
<feature type="domain" description="ARB-07466-like C-terminal" evidence="2">
    <location>
        <begin position="9"/>
        <end position="69"/>
    </location>
</feature>
<feature type="non-terminal residue" evidence="3">
    <location>
        <position position="1"/>
    </location>
</feature>
<dbReference type="EMBL" id="QUAC01000273">
    <property type="protein sequence ID" value="REK86359.1"/>
    <property type="molecule type" value="Genomic_DNA"/>
</dbReference>
<feature type="region of interest" description="Disordered" evidence="1">
    <location>
        <begin position="1"/>
        <end position="25"/>
    </location>
</feature>
<evidence type="ECO:0000313" key="4">
    <source>
        <dbReference type="Proteomes" id="UP000262477"/>
    </source>
</evidence>
<protein>
    <submittedName>
        <fullName evidence="3">Heavy metal transporter</fullName>
    </submittedName>
</protein>
<evidence type="ECO:0000259" key="2">
    <source>
        <dbReference type="Pfam" id="PF26571"/>
    </source>
</evidence>
<dbReference type="Pfam" id="PF26571">
    <property type="entry name" value="VldE"/>
    <property type="match status" value="1"/>
</dbReference>